<dbReference type="Gene3D" id="2.40.420.20">
    <property type="match status" value="1"/>
</dbReference>
<feature type="domain" description="Multidrug resistance protein MdtA-like barrel-sandwich hybrid" evidence="7">
    <location>
        <begin position="109"/>
        <end position="234"/>
    </location>
</feature>
<dbReference type="Pfam" id="PF25954">
    <property type="entry name" value="Beta-barrel_RND_2"/>
    <property type="match status" value="1"/>
</dbReference>
<dbReference type="InterPro" id="IPR058624">
    <property type="entry name" value="MdtA-like_HH"/>
</dbReference>
<evidence type="ECO:0000259" key="7">
    <source>
        <dbReference type="Pfam" id="PF25917"/>
    </source>
</evidence>
<dbReference type="InterPro" id="IPR058792">
    <property type="entry name" value="Beta-barrel_RND_2"/>
</dbReference>
<dbReference type="eggNOG" id="COG0845">
    <property type="taxonomic scope" value="Bacteria"/>
</dbReference>
<protein>
    <submittedName>
        <fullName evidence="10">RND family efflux transporter, MFP subunit</fullName>
    </submittedName>
</protein>
<sequence length="413" mass="43537">MKFSKPSLDIFASAADIPIEFLENSGGSELWCKRLMWKKTLWKMTAFSAALIGLVVLFGSLYSFKAYRARTAAGPTGTGPAATPIAAVVARSGPLPEYLEAIGSLKAVRQVVIAPEVGGMVKAIHFESGGTVSAGAPILQINDGPDRGDLERYQGQLWYAEREFDRSQRLIAATAVSKSEADATKSRVVEARGQIARTEAVIAQKKLCAPFAGVLGIRQVDQGQYLQPGQPVVSLTDLDALYVNFTLPEQSLPRLNTGQSIEVLVDAFPGQPFPAVVSTIEPQVYAESRTVPVQGTLDNRDHVLRPGMFASVRVVLPSGPDVVTVPETSLDRTIAGDSVFVVRAKGKGQVAERVPVKAGRRVGGRVAIAAGVKAGDLVVSSGQVNLAPGSPVSVTDAGTPPVGKELASKGSQP</sequence>
<dbReference type="PANTHER" id="PTHR30469:SF29">
    <property type="entry name" value="BLR2860 PROTEIN"/>
    <property type="match status" value="1"/>
</dbReference>
<dbReference type="Pfam" id="PF25917">
    <property type="entry name" value="BSH_RND"/>
    <property type="match status" value="1"/>
</dbReference>
<keyword evidence="3" id="KW-0813">Transport</keyword>
<dbReference type="FunFam" id="2.40.30.170:FF:000010">
    <property type="entry name" value="Efflux RND transporter periplasmic adaptor subunit"/>
    <property type="match status" value="1"/>
</dbReference>
<dbReference type="GO" id="GO:1990281">
    <property type="term" value="C:efflux pump complex"/>
    <property type="evidence" value="ECO:0007669"/>
    <property type="project" value="TreeGrafter"/>
</dbReference>
<dbReference type="NCBIfam" id="TIGR01730">
    <property type="entry name" value="RND_mfp"/>
    <property type="match status" value="1"/>
</dbReference>
<dbReference type="SUPFAM" id="SSF111369">
    <property type="entry name" value="HlyD-like secretion proteins"/>
    <property type="match status" value="1"/>
</dbReference>
<gene>
    <name evidence="10" type="ordered locus">Sinac_2550</name>
</gene>
<dbReference type="AlphaFoldDB" id="L0DCB0"/>
<dbReference type="Pfam" id="PF25876">
    <property type="entry name" value="HH_MFP_RND"/>
    <property type="match status" value="1"/>
</dbReference>
<evidence type="ECO:0000259" key="6">
    <source>
        <dbReference type="Pfam" id="PF25876"/>
    </source>
</evidence>
<feature type="region of interest" description="Disordered" evidence="4">
    <location>
        <begin position="389"/>
        <end position="413"/>
    </location>
</feature>
<feature type="domain" description="Multidrug resistance protein MdtA-like C-terminal permuted SH3" evidence="9">
    <location>
        <begin position="321"/>
        <end position="382"/>
    </location>
</feature>
<evidence type="ECO:0000259" key="9">
    <source>
        <dbReference type="Pfam" id="PF25967"/>
    </source>
</evidence>
<dbReference type="GO" id="GO:0015562">
    <property type="term" value="F:efflux transmembrane transporter activity"/>
    <property type="evidence" value="ECO:0007669"/>
    <property type="project" value="TreeGrafter"/>
</dbReference>
<name>L0DCB0_SINAD</name>
<evidence type="ECO:0000256" key="3">
    <source>
        <dbReference type="ARBA" id="ARBA00022448"/>
    </source>
</evidence>
<keyword evidence="11" id="KW-1185">Reference proteome</keyword>
<dbReference type="PANTHER" id="PTHR30469">
    <property type="entry name" value="MULTIDRUG RESISTANCE PROTEIN MDTA"/>
    <property type="match status" value="1"/>
</dbReference>
<feature type="domain" description="CusB-like beta-barrel" evidence="8">
    <location>
        <begin position="243"/>
        <end position="314"/>
    </location>
</feature>
<dbReference type="HOGENOM" id="CLU_018816_1_2_0"/>
<dbReference type="Pfam" id="PF25967">
    <property type="entry name" value="RND-MFP_C"/>
    <property type="match status" value="1"/>
</dbReference>
<dbReference type="InterPro" id="IPR006143">
    <property type="entry name" value="RND_pump_MFP"/>
</dbReference>
<dbReference type="Gene3D" id="1.10.287.470">
    <property type="entry name" value="Helix hairpin bin"/>
    <property type="match status" value="1"/>
</dbReference>
<reference evidence="10 11" key="1">
    <citation type="submission" date="2012-02" db="EMBL/GenBank/DDBJ databases">
        <title>Complete sequence of chromosome of Singulisphaera acidiphila DSM 18658.</title>
        <authorList>
            <consortium name="US DOE Joint Genome Institute (JGI-PGF)"/>
            <person name="Lucas S."/>
            <person name="Copeland A."/>
            <person name="Lapidus A."/>
            <person name="Glavina del Rio T."/>
            <person name="Dalin E."/>
            <person name="Tice H."/>
            <person name="Bruce D."/>
            <person name="Goodwin L."/>
            <person name="Pitluck S."/>
            <person name="Peters L."/>
            <person name="Ovchinnikova G."/>
            <person name="Chertkov O."/>
            <person name="Kyrpides N."/>
            <person name="Mavromatis K."/>
            <person name="Ivanova N."/>
            <person name="Brettin T."/>
            <person name="Detter J.C."/>
            <person name="Han C."/>
            <person name="Larimer F."/>
            <person name="Land M."/>
            <person name="Hauser L."/>
            <person name="Markowitz V."/>
            <person name="Cheng J.-F."/>
            <person name="Hugenholtz P."/>
            <person name="Woyke T."/>
            <person name="Wu D."/>
            <person name="Tindall B."/>
            <person name="Pomrenke H."/>
            <person name="Brambilla E."/>
            <person name="Klenk H.-P."/>
            <person name="Eisen J.A."/>
        </authorList>
    </citation>
    <scope>NUCLEOTIDE SEQUENCE [LARGE SCALE GENOMIC DNA]</scope>
    <source>
        <strain evidence="11">ATCC BAA-1392 / DSM 18658 / VKM B-2454 / MOB10</strain>
    </source>
</reference>
<evidence type="ECO:0000313" key="11">
    <source>
        <dbReference type="Proteomes" id="UP000010798"/>
    </source>
</evidence>
<dbReference type="EMBL" id="CP003364">
    <property type="protein sequence ID" value="AGA26857.1"/>
    <property type="molecule type" value="Genomic_DNA"/>
</dbReference>
<evidence type="ECO:0000256" key="2">
    <source>
        <dbReference type="ARBA" id="ARBA00009477"/>
    </source>
</evidence>
<evidence type="ECO:0000256" key="5">
    <source>
        <dbReference type="SAM" id="Phobius"/>
    </source>
</evidence>
<keyword evidence="5" id="KW-1133">Transmembrane helix</keyword>
<feature type="transmembrane region" description="Helical" evidence="5">
    <location>
        <begin position="41"/>
        <end position="62"/>
    </location>
</feature>
<comment type="similarity">
    <text evidence="2">Belongs to the membrane fusion protein (MFP) (TC 8.A.1) family.</text>
</comment>
<comment type="subcellular location">
    <subcellularLocation>
        <location evidence="1">Cell envelope</location>
    </subcellularLocation>
</comment>
<evidence type="ECO:0000256" key="1">
    <source>
        <dbReference type="ARBA" id="ARBA00004196"/>
    </source>
</evidence>
<accession>L0DCB0</accession>
<keyword evidence="5" id="KW-0472">Membrane</keyword>
<evidence type="ECO:0000259" key="8">
    <source>
        <dbReference type="Pfam" id="PF25954"/>
    </source>
</evidence>
<dbReference type="Proteomes" id="UP000010798">
    <property type="component" value="Chromosome"/>
</dbReference>
<dbReference type="KEGG" id="saci:Sinac_2550"/>
<evidence type="ECO:0000313" key="10">
    <source>
        <dbReference type="EMBL" id="AGA26857.1"/>
    </source>
</evidence>
<keyword evidence="5" id="KW-0812">Transmembrane</keyword>
<feature type="domain" description="Multidrug resistance protein MdtA-like alpha-helical hairpin" evidence="6">
    <location>
        <begin position="147"/>
        <end position="206"/>
    </location>
</feature>
<dbReference type="STRING" id="886293.Sinac_2550"/>
<organism evidence="10 11">
    <name type="scientific">Singulisphaera acidiphila (strain ATCC BAA-1392 / DSM 18658 / VKM B-2454 / MOB10)</name>
    <dbReference type="NCBI Taxonomy" id="886293"/>
    <lineage>
        <taxon>Bacteria</taxon>
        <taxon>Pseudomonadati</taxon>
        <taxon>Planctomycetota</taxon>
        <taxon>Planctomycetia</taxon>
        <taxon>Isosphaerales</taxon>
        <taxon>Isosphaeraceae</taxon>
        <taxon>Singulisphaera</taxon>
    </lineage>
</organism>
<dbReference type="Gene3D" id="2.40.50.100">
    <property type="match status" value="1"/>
</dbReference>
<dbReference type="InterPro" id="IPR058625">
    <property type="entry name" value="MdtA-like_BSH"/>
</dbReference>
<evidence type="ECO:0000256" key="4">
    <source>
        <dbReference type="SAM" id="MobiDB-lite"/>
    </source>
</evidence>
<proteinExistence type="inferred from homology"/>
<dbReference type="Gene3D" id="2.40.30.170">
    <property type="match status" value="1"/>
</dbReference>
<dbReference type="InterPro" id="IPR058627">
    <property type="entry name" value="MdtA-like_C"/>
</dbReference>